<dbReference type="InterPro" id="IPR002110">
    <property type="entry name" value="Ankyrin_rpt"/>
</dbReference>
<feature type="repeat" description="ANK" evidence="1">
    <location>
        <begin position="138"/>
        <end position="170"/>
    </location>
</feature>
<keyword evidence="4" id="KW-1185">Reference proteome</keyword>
<reference evidence="3 4" key="1">
    <citation type="journal article" date="2020" name="Nature">
        <title>Six reference-quality genomes reveal evolution of bat adaptations.</title>
        <authorList>
            <person name="Jebb D."/>
            <person name="Huang Z."/>
            <person name="Pippel M."/>
            <person name="Hughes G.M."/>
            <person name="Lavrichenko K."/>
            <person name="Devanna P."/>
            <person name="Winkler S."/>
            <person name="Jermiin L.S."/>
            <person name="Skirmuntt E.C."/>
            <person name="Katzourakis A."/>
            <person name="Burkitt-Gray L."/>
            <person name="Ray D.A."/>
            <person name="Sullivan K.A.M."/>
            <person name="Roscito J.G."/>
            <person name="Kirilenko B.M."/>
            <person name="Davalos L.M."/>
            <person name="Corthals A.P."/>
            <person name="Power M.L."/>
            <person name="Jones G."/>
            <person name="Ransome R.D."/>
            <person name="Dechmann D.K.N."/>
            <person name="Locatelli A.G."/>
            <person name="Puechmaille S.J."/>
            <person name="Fedrigo O."/>
            <person name="Jarvis E.D."/>
            <person name="Hiller M."/>
            <person name="Vernes S.C."/>
            <person name="Myers E.W."/>
            <person name="Teeling E.C."/>
        </authorList>
    </citation>
    <scope>NUCLEOTIDE SEQUENCE [LARGE SCALE GENOMIC DNA]</scope>
    <source>
        <strain evidence="3">MMolMol1</strain>
        <tissue evidence="3">Muscle</tissue>
    </source>
</reference>
<dbReference type="Gene3D" id="1.25.40.20">
    <property type="entry name" value="Ankyrin repeat-containing domain"/>
    <property type="match status" value="2"/>
</dbReference>
<dbReference type="PROSITE" id="PS50297">
    <property type="entry name" value="ANK_REP_REGION"/>
    <property type="match status" value="1"/>
</dbReference>
<dbReference type="SUPFAM" id="SSF48403">
    <property type="entry name" value="Ankyrin repeat"/>
    <property type="match status" value="1"/>
</dbReference>
<dbReference type="PANTHER" id="PTHR24147">
    <property type="entry name" value="ANKYRIN REPEAT DOMAIN 36-RELATED"/>
    <property type="match status" value="1"/>
</dbReference>
<dbReference type="InParanoid" id="A0A7J8JVJ4"/>
<evidence type="ECO:0000313" key="4">
    <source>
        <dbReference type="Proteomes" id="UP000550707"/>
    </source>
</evidence>
<dbReference type="Proteomes" id="UP000550707">
    <property type="component" value="Unassembled WGS sequence"/>
</dbReference>
<dbReference type="Pfam" id="PF12796">
    <property type="entry name" value="Ank_2"/>
    <property type="match status" value="1"/>
</dbReference>
<dbReference type="EMBL" id="JACASF010000001">
    <property type="protein sequence ID" value="KAF6500876.1"/>
    <property type="molecule type" value="Genomic_DNA"/>
</dbReference>
<gene>
    <name evidence="3" type="ORF">HJG59_007911</name>
</gene>
<dbReference type="SMART" id="SM00248">
    <property type="entry name" value="ANK"/>
    <property type="match status" value="4"/>
</dbReference>
<dbReference type="AlphaFoldDB" id="A0A7J8JVJ4"/>
<dbReference type="InterPro" id="IPR050657">
    <property type="entry name" value="Ankyrin_repeat_domain"/>
</dbReference>
<dbReference type="InterPro" id="IPR036770">
    <property type="entry name" value="Ankyrin_rpt-contain_sf"/>
</dbReference>
<sequence length="229" mass="25889">MKKIFTWRRQESSSSGSSTSIERSRVGDRELGYHIRRKDLGKIHKAATEGNIKKIKQILLPRRNDVNYRDKKNRTALHLACVFGHPAVVSLLADSKCLLDLCDLDNRTPLIKAVQCQQEECVAALLDRGANPDIRDIDGNSALHHAVLGESVAILAKLLLSNANMEVRNKDNLTPLLLAESEQKEQMMALLVKKGREFENMKRTNRHTSNDKGFKVKHSLVKLIFLFLI</sequence>
<dbReference type="PANTHER" id="PTHR24147:SF53">
    <property type="entry name" value="ANKYRIN REPEAT DOMAIN 26"/>
    <property type="match status" value="1"/>
</dbReference>
<feature type="repeat" description="ANK" evidence="1">
    <location>
        <begin position="105"/>
        <end position="137"/>
    </location>
</feature>
<organism evidence="3 4">
    <name type="scientific">Molossus molossus</name>
    <name type="common">Pallas' mastiff bat</name>
    <name type="synonym">Vespertilio molossus</name>
    <dbReference type="NCBI Taxonomy" id="27622"/>
    <lineage>
        <taxon>Eukaryota</taxon>
        <taxon>Metazoa</taxon>
        <taxon>Chordata</taxon>
        <taxon>Craniata</taxon>
        <taxon>Vertebrata</taxon>
        <taxon>Euteleostomi</taxon>
        <taxon>Mammalia</taxon>
        <taxon>Eutheria</taxon>
        <taxon>Laurasiatheria</taxon>
        <taxon>Chiroptera</taxon>
        <taxon>Yangochiroptera</taxon>
        <taxon>Molossidae</taxon>
        <taxon>Molossus</taxon>
    </lineage>
</organism>
<keyword evidence="1" id="KW-0040">ANK repeat</keyword>
<evidence type="ECO:0000256" key="2">
    <source>
        <dbReference type="SAM" id="MobiDB-lite"/>
    </source>
</evidence>
<dbReference type="Pfam" id="PF00023">
    <property type="entry name" value="Ank"/>
    <property type="match status" value="1"/>
</dbReference>
<evidence type="ECO:0000313" key="3">
    <source>
        <dbReference type="EMBL" id="KAF6500876.1"/>
    </source>
</evidence>
<feature type="region of interest" description="Disordered" evidence="2">
    <location>
        <begin position="1"/>
        <end position="25"/>
    </location>
</feature>
<dbReference type="PROSITE" id="PS50088">
    <property type="entry name" value="ANK_REPEAT"/>
    <property type="match status" value="2"/>
</dbReference>
<name>A0A7J8JVJ4_MOLMO</name>
<protein>
    <submittedName>
        <fullName evidence="3">Uncharacterized protein</fullName>
    </submittedName>
</protein>
<comment type="caution">
    <text evidence="3">The sequence shown here is derived from an EMBL/GenBank/DDBJ whole genome shotgun (WGS) entry which is preliminary data.</text>
</comment>
<proteinExistence type="predicted"/>
<evidence type="ECO:0000256" key="1">
    <source>
        <dbReference type="PROSITE-ProRule" id="PRU00023"/>
    </source>
</evidence>
<feature type="compositionally biased region" description="Low complexity" evidence="2">
    <location>
        <begin position="12"/>
        <end position="21"/>
    </location>
</feature>
<accession>A0A7J8JVJ4</accession>